<reference evidence="8" key="2">
    <citation type="submission" date="2021-09" db="EMBL/GenBank/DDBJ databases">
        <authorList>
            <person name="Gilroy R."/>
        </authorList>
    </citation>
    <scope>NUCLEOTIDE SEQUENCE</scope>
    <source>
        <strain evidence="8">CHK173-2145</strain>
    </source>
</reference>
<dbReference type="InterPro" id="IPR011701">
    <property type="entry name" value="MFS"/>
</dbReference>
<dbReference type="PANTHER" id="PTHR23528:SF1">
    <property type="entry name" value="MAJOR FACILITATOR SUPERFAMILY (MFS) PROFILE DOMAIN-CONTAINING PROTEIN"/>
    <property type="match status" value="1"/>
</dbReference>
<comment type="subcellular location">
    <subcellularLocation>
        <location evidence="1">Cell membrane</location>
        <topology evidence="1">Multi-pass membrane protein</topology>
    </subcellularLocation>
</comment>
<dbReference type="PROSITE" id="PS50850">
    <property type="entry name" value="MFS"/>
    <property type="match status" value="1"/>
</dbReference>
<evidence type="ECO:0000313" key="9">
    <source>
        <dbReference type="Proteomes" id="UP000721920"/>
    </source>
</evidence>
<feature type="transmembrane region" description="Helical" evidence="6">
    <location>
        <begin position="231"/>
        <end position="249"/>
    </location>
</feature>
<dbReference type="InterPro" id="IPR020846">
    <property type="entry name" value="MFS_dom"/>
</dbReference>
<feature type="domain" description="Major facilitator superfamily (MFS) profile" evidence="7">
    <location>
        <begin position="230"/>
        <end position="414"/>
    </location>
</feature>
<dbReference type="PANTHER" id="PTHR23528">
    <property type="match status" value="1"/>
</dbReference>
<dbReference type="EMBL" id="DYXN01000050">
    <property type="protein sequence ID" value="HJE86605.1"/>
    <property type="molecule type" value="Genomic_DNA"/>
</dbReference>
<gene>
    <name evidence="8" type="ORF">K8U88_03365</name>
</gene>
<sequence length="414" mass="44470">MADVVMNPTQEKKKMPKRLAWGLLIGCVSWMGPYSGMNGTLLPAKIGMLDPINKVKLVATFAAIAMIVAMFANLIEGALSDRTRSRFGKRKPWIIGGTIGSVIMFFVLSWSPTIPILLVTWTLYQLTLNAIVAPMVAIIADAIDPKFRGTVSSFYGIGMSIGAYGSGVVASQFLGKVNIGIWVFALVQVVLTIISMFLIKEPSSADEPKVPLKGKELLASFAFPLQNARDFYLALLGKFLMMVGSYMIAGYQLYILTDYMRLNQSTTSRMVAIISVILMTTAIVFGAVSGPFADKIGRLKMPVALATLMIAIAGIFPFFDAAPWTMLVYAVLSGIGNGAYLAVDQALNIAVLPNPNTAAKDLGVMNLSATLGQIMGPVTAGAVISMAGYRMIFPVMAVICIIGCVMIMCIKKVK</sequence>
<dbReference type="InterPro" id="IPR036259">
    <property type="entry name" value="MFS_trans_sf"/>
</dbReference>
<feature type="transmembrane region" description="Helical" evidence="6">
    <location>
        <begin position="92"/>
        <end position="111"/>
    </location>
</feature>
<feature type="transmembrane region" description="Helical" evidence="6">
    <location>
        <begin position="391"/>
        <end position="410"/>
    </location>
</feature>
<keyword evidence="5 6" id="KW-0472">Membrane</keyword>
<dbReference type="GO" id="GO:0005886">
    <property type="term" value="C:plasma membrane"/>
    <property type="evidence" value="ECO:0007669"/>
    <property type="project" value="UniProtKB-SubCell"/>
</dbReference>
<keyword evidence="3 6" id="KW-0812">Transmembrane</keyword>
<organism evidence="8 9">
    <name type="scientific">Levilactobacillus hammesii</name>
    <dbReference type="NCBI Taxonomy" id="267633"/>
    <lineage>
        <taxon>Bacteria</taxon>
        <taxon>Bacillati</taxon>
        <taxon>Bacillota</taxon>
        <taxon>Bacilli</taxon>
        <taxon>Lactobacillales</taxon>
        <taxon>Lactobacillaceae</taxon>
        <taxon>Levilactobacillus</taxon>
    </lineage>
</organism>
<name>A0A921JVY6_9LACO</name>
<evidence type="ECO:0000259" key="7">
    <source>
        <dbReference type="PROSITE" id="PS50850"/>
    </source>
</evidence>
<comment type="caution">
    <text evidence="8">The sequence shown here is derived from an EMBL/GenBank/DDBJ whole genome shotgun (WGS) entry which is preliminary data.</text>
</comment>
<protein>
    <submittedName>
        <fullName evidence="8">MFS transporter</fullName>
    </submittedName>
</protein>
<dbReference type="Gene3D" id="1.20.1250.20">
    <property type="entry name" value="MFS general substrate transporter like domains"/>
    <property type="match status" value="2"/>
</dbReference>
<dbReference type="Pfam" id="PF07690">
    <property type="entry name" value="MFS_1"/>
    <property type="match status" value="1"/>
</dbReference>
<evidence type="ECO:0000256" key="5">
    <source>
        <dbReference type="ARBA" id="ARBA00023136"/>
    </source>
</evidence>
<feature type="transmembrane region" description="Helical" evidence="6">
    <location>
        <begin position="301"/>
        <end position="319"/>
    </location>
</feature>
<feature type="transmembrane region" description="Helical" evidence="6">
    <location>
        <begin position="325"/>
        <end position="343"/>
    </location>
</feature>
<evidence type="ECO:0000256" key="4">
    <source>
        <dbReference type="ARBA" id="ARBA00022989"/>
    </source>
</evidence>
<accession>A0A921JVY6</accession>
<feature type="transmembrane region" description="Helical" evidence="6">
    <location>
        <begin position="123"/>
        <end position="142"/>
    </location>
</feature>
<dbReference type="Proteomes" id="UP000721920">
    <property type="component" value="Unassembled WGS sequence"/>
</dbReference>
<proteinExistence type="predicted"/>
<keyword evidence="4 6" id="KW-1133">Transmembrane helix</keyword>
<evidence type="ECO:0000256" key="1">
    <source>
        <dbReference type="ARBA" id="ARBA00004651"/>
    </source>
</evidence>
<evidence type="ECO:0000256" key="2">
    <source>
        <dbReference type="ARBA" id="ARBA00022448"/>
    </source>
</evidence>
<feature type="transmembrane region" description="Helical" evidence="6">
    <location>
        <begin position="19"/>
        <end position="37"/>
    </location>
</feature>
<evidence type="ECO:0000313" key="8">
    <source>
        <dbReference type="EMBL" id="HJE86605.1"/>
    </source>
</evidence>
<dbReference type="AlphaFoldDB" id="A0A921JVY6"/>
<feature type="transmembrane region" description="Helical" evidence="6">
    <location>
        <begin position="154"/>
        <end position="173"/>
    </location>
</feature>
<feature type="transmembrane region" description="Helical" evidence="6">
    <location>
        <begin position="269"/>
        <end position="289"/>
    </location>
</feature>
<dbReference type="GO" id="GO:0022857">
    <property type="term" value="F:transmembrane transporter activity"/>
    <property type="evidence" value="ECO:0007669"/>
    <property type="project" value="InterPro"/>
</dbReference>
<evidence type="ECO:0000256" key="6">
    <source>
        <dbReference type="SAM" id="Phobius"/>
    </source>
</evidence>
<dbReference type="SUPFAM" id="SSF103473">
    <property type="entry name" value="MFS general substrate transporter"/>
    <property type="match status" value="1"/>
</dbReference>
<keyword evidence="2" id="KW-0813">Transport</keyword>
<feature type="transmembrane region" description="Helical" evidence="6">
    <location>
        <begin position="179"/>
        <end position="199"/>
    </location>
</feature>
<feature type="transmembrane region" description="Helical" evidence="6">
    <location>
        <begin position="57"/>
        <end position="80"/>
    </location>
</feature>
<evidence type="ECO:0000256" key="3">
    <source>
        <dbReference type="ARBA" id="ARBA00022692"/>
    </source>
</evidence>
<feature type="transmembrane region" description="Helical" evidence="6">
    <location>
        <begin position="364"/>
        <end position="385"/>
    </location>
</feature>
<reference evidence="8" key="1">
    <citation type="journal article" date="2021" name="PeerJ">
        <title>Extensive microbial diversity within the chicken gut microbiome revealed by metagenomics and culture.</title>
        <authorList>
            <person name="Gilroy R."/>
            <person name="Ravi A."/>
            <person name="Getino M."/>
            <person name="Pursley I."/>
            <person name="Horton D.L."/>
            <person name="Alikhan N.F."/>
            <person name="Baker D."/>
            <person name="Gharbi K."/>
            <person name="Hall N."/>
            <person name="Watson M."/>
            <person name="Adriaenssens E.M."/>
            <person name="Foster-Nyarko E."/>
            <person name="Jarju S."/>
            <person name="Secka A."/>
            <person name="Antonio M."/>
            <person name="Oren A."/>
            <person name="Chaudhuri R.R."/>
            <person name="La Ragione R."/>
            <person name="Hildebrand F."/>
            <person name="Pallen M.J."/>
        </authorList>
    </citation>
    <scope>NUCLEOTIDE SEQUENCE</scope>
    <source>
        <strain evidence="8">CHK173-2145</strain>
    </source>
</reference>